<gene>
    <name evidence="1" type="ORF">EDB81DRAFT_950570</name>
</gene>
<evidence type="ECO:0000313" key="2">
    <source>
        <dbReference type="Proteomes" id="UP000738349"/>
    </source>
</evidence>
<proteinExistence type="predicted"/>
<evidence type="ECO:0000313" key="1">
    <source>
        <dbReference type="EMBL" id="KAH7131231.1"/>
    </source>
</evidence>
<keyword evidence="2" id="KW-1185">Reference proteome</keyword>
<protein>
    <submittedName>
        <fullName evidence="1">Uncharacterized protein</fullName>
    </submittedName>
</protein>
<comment type="caution">
    <text evidence="1">The sequence shown here is derived from an EMBL/GenBank/DDBJ whole genome shotgun (WGS) entry which is preliminary data.</text>
</comment>
<sequence length="649" mass="73851">MHRSPSLHQIADTQTQLLKDFPLTQAISFPCEPSGGDMFEWVSNLAFFCFRSKIKHHGVGDLDKLASCTSHMVLAASCVSEWLCHRHAELSLFRFLQSATNHARDNSEGQKEFIYSLLFILMLSRSRKSDASPEQEARSELSEAEFADFLDRKRRVRTALWIYSSVCIGKLPSWTNFWEHLPKQLELLRGNTPDSLRNSLEGFDLDLIVALHTHSNKKVAFLRHAFPFLGEHNSDNGLKCSQGPSKDLVWRQLRKDVLRSLTENVDTVHNGILLADVVEEYVGDGARKILAPQSQDERDTAAQVFFGTLISIANSPTIRSDSPFRIYQEMNPSRKFVESSLLRFRRRIPGLPPYQCSTEVSTTRRDKTQGWDLTASKELAFVLGPIKPDGTRDPAYCFDHSARFLELANLFGEAAFFIGVNTEVPQLIFGLESAVKQKSDDKFQNLKLLLSSNSSWLTASCGKLNGLFQALLQISDRGDEVGRIRAFQRLLRRKLRDAFGHLIVEASQPSPETKQMALLLWRTFLICIWKFSGLSEVQENVQKLLWLSVAKVSEQVYEGRYTLCNELALPQQFGRILEEIQSEFMSRYPEHLISGSTSDFDTKMDIMEQRISKVMASLNHWYSELQDGTPDLSPVPAKLRKPFEDLFVD</sequence>
<organism evidence="1 2">
    <name type="scientific">Dactylonectria macrodidyma</name>
    <dbReference type="NCBI Taxonomy" id="307937"/>
    <lineage>
        <taxon>Eukaryota</taxon>
        <taxon>Fungi</taxon>
        <taxon>Dikarya</taxon>
        <taxon>Ascomycota</taxon>
        <taxon>Pezizomycotina</taxon>
        <taxon>Sordariomycetes</taxon>
        <taxon>Hypocreomycetidae</taxon>
        <taxon>Hypocreales</taxon>
        <taxon>Nectriaceae</taxon>
        <taxon>Dactylonectria</taxon>
    </lineage>
</organism>
<dbReference type="AlphaFoldDB" id="A0A9P9E768"/>
<dbReference type="EMBL" id="JAGMUV010000017">
    <property type="protein sequence ID" value="KAH7131231.1"/>
    <property type="molecule type" value="Genomic_DNA"/>
</dbReference>
<dbReference type="OrthoDB" id="5105683at2759"/>
<dbReference type="Proteomes" id="UP000738349">
    <property type="component" value="Unassembled WGS sequence"/>
</dbReference>
<reference evidence="1" key="1">
    <citation type="journal article" date="2021" name="Nat. Commun.">
        <title>Genetic determinants of endophytism in the Arabidopsis root mycobiome.</title>
        <authorList>
            <person name="Mesny F."/>
            <person name="Miyauchi S."/>
            <person name="Thiergart T."/>
            <person name="Pickel B."/>
            <person name="Atanasova L."/>
            <person name="Karlsson M."/>
            <person name="Huettel B."/>
            <person name="Barry K.W."/>
            <person name="Haridas S."/>
            <person name="Chen C."/>
            <person name="Bauer D."/>
            <person name="Andreopoulos W."/>
            <person name="Pangilinan J."/>
            <person name="LaButti K."/>
            <person name="Riley R."/>
            <person name="Lipzen A."/>
            <person name="Clum A."/>
            <person name="Drula E."/>
            <person name="Henrissat B."/>
            <person name="Kohler A."/>
            <person name="Grigoriev I.V."/>
            <person name="Martin F.M."/>
            <person name="Hacquard S."/>
        </authorList>
    </citation>
    <scope>NUCLEOTIDE SEQUENCE</scope>
    <source>
        <strain evidence="1">MPI-CAGE-AT-0147</strain>
    </source>
</reference>
<name>A0A9P9E768_9HYPO</name>
<accession>A0A9P9E768</accession>